<dbReference type="EC" id="1.5.99.14" evidence="4"/>
<sequence length="762" mass="81312">MHGTSYSIGRSPKRLEDHPLLTGAGRFAADIAFPGQVTMRVVRSPIAFGRILDIDTRAALDCPGVLAVWTAADLTELPPIDFRMTRVDGLEPYRQPVLARDFVRYVGEPVAVVFAEDAYAAEDAADLVFCEIDDLAPRLDPLDEPGAFAPGKDAGLRTEPAVLRKGYGDVEAAFAAAHAVVELDVAIGRHSGVPMETRGAVAILDPDTDILTLHGAAKVVHYNRDAIARMLGREPDLLQLSESHVGGGFGIRGEIYPEDVLVCAAALRLRRPVRWIEDRREHLMAANHSRDQRHRMRAAVDARGFILGLDVCFFTDQGAYIRTHGATVSDLAAALLPGPYIVPAYRVEGRIRLTNKTPCGTYRAPGRYETTFARERLIDAIARRLGLDPVAVRRVNLIPETSMPFDRGIDALGTHVVYDSGKYRDLLDRTLDHLGYPALKADLAARRAGGEAVGLGLAVFVEKSGLGPRDLARVNLGPDGAIRIVTGACSIGQGVETAMAQICAETLQVPIARMAVIHGQTREIPIGFGAFASRVTVMTGSAVKLASEDLLGRARVVAGRLLQAEPALLTYRDGAFHHSETAASVDLAGIAAQSGEGLTGEGLFETSHMNYPYGVHVAQVRIDRETCGVTVERYLVAYDIGRAVNPMLVEGQIVGAAVQGIGGALLEEFVYDADGQPLATSFADYLMPTSREAPPIEVLLREDAPSPLNPLGVKGAGEGGLTAAGAAIASAVDDALGHPGLVTRLPITPLALHEALTASAKR</sequence>
<keyword evidence="5" id="KW-1185">Reference proteome</keyword>
<dbReference type="InterPro" id="IPR046867">
    <property type="entry name" value="AldOxase/xan_DH_MoCoBD2"/>
</dbReference>
<reference evidence="4 5" key="1">
    <citation type="submission" date="2019-06" db="EMBL/GenBank/DDBJ databases">
        <authorList>
            <person name="Rodrigo-Torres L."/>
            <person name="Arahal R. D."/>
            <person name="Lucena T."/>
        </authorList>
    </citation>
    <scope>NUCLEOTIDE SEQUENCE [LARGE SCALE GENOMIC DNA]</scope>
    <source>
        <strain evidence="4 5">SB0023/3</strain>
    </source>
</reference>
<dbReference type="InterPro" id="IPR036856">
    <property type="entry name" value="Ald_Oxase/Xan_DH_a/b_sf"/>
</dbReference>
<evidence type="ECO:0000313" key="5">
    <source>
        <dbReference type="Proteomes" id="UP000410984"/>
    </source>
</evidence>
<dbReference type="InterPro" id="IPR016208">
    <property type="entry name" value="Ald_Oxase/xanthine_DH-like"/>
</dbReference>
<dbReference type="Pfam" id="PF01315">
    <property type="entry name" value="Ald_Xan_dh_C"/>
    <property type="match status" value="1"/>
</dbReference>
<dbReference type="Gene3D" id="3.30.365.10">
    <property type="entry name" value="Aldehyde oxidase/xanthine dehydrogenase, molybdopterin binding domain"/>
    <property type="match status" value="4"/>
</dbReference>
<evidence type="ECO:0000259" key="3">
    <source>
        <dbReference type="SMART" id="SM01008"/>
    </source>
</evidence>
<dbReference type="Proteomes" id="UP000410984">
    <property type="component" value="Unassembled WGS sequence"/>
</dbReference>
<dbReference type="EMBL" id="CABFPH010000003">
    <property type="protein sequence ID" value="VUD69819.1"/>
    <property type="molecule type" value="Genomic_DNA"/>
</dbReference>
<dbReference type="AlphaFoldDB" id="A0A509E8J7"/>
<dbReference type="OrthoDB" id="9763985at2"/>
<keyword evidence="2 4" id="KW-0560">Oxidoreductase</keyword>
<dbReference type="Pfam" id="PF02738">
    <property type="entry name" value="MoCoBD_1"/>
    <property type="match status" value="1"/>
</dbReference>
<dbReference type="InterPro" id="IPR000674">
    <property type="entry name" value="Ald_Oxase/Xan_DH_a/b"/>
</dbReference>
<dbReference type="SMART" id="SM01008">
    <property type="entry name" value="Ald_Xan_dh_C"/>
    <property type="match status" value="1"/>
</dbReference>
<dbReference type="Pfam" id="PF20256">
    <property type="entry name" value="MoCoBD_2"/>
    <property type="match status" value="1"/>
</dbReference>
<name>A0A509E8J7_9HYPH</name>
<evidence type="ECO:0000256" key="2">
    <source>
        <dbReference type="ARBA" id="ARBA00023002"/>
    </source>
</evidence>
<evidence type="ECO:0000256" key="1">
    <source>
        <dbReference type="ARBA" id="ARBA00022505"/>
    </source>
</evidence>
<dbReference type="GO" id="GO:0005506">
    <property type="term" value="F:iron ion binding"/>
    <property type="evidence" value="ECO:0007669"/>
    <property type="project" value="InterPro"/>
</dbReference>
<evidence type="ECO:0000313" key="4">
    <source>
        <dbReference type="EMBL" id="VUD69819.1"/>
    </source>
</evidence>
<dbReference type="PANTHER" id="PTHR11908">
    <property type="entry name" value="XANTHINE DEHYDROGENASE"/>
    <property type="match status" value="1"/>
</dbReference>
<feature type="domain" description="Aldehyde oxidase/xanthine dehydrogenase a/b hammerhead" evidence="3">
    <location>
        <begin position="22"/>
        <end position="136"/>
    </location>
</feature>
<dbReference type="GO" id="GO:0034909">
    <property type="term" value="F:6-hydroxypseudooxynicotine dehydrogenase activity"/>
    <property type="evidence" value="ECO:0007669"/>
    <property type="project" value="UniProtKB-EC"/>
</dbReference>
<keyword evidence="1" id="KW-0500">Molybdenum</keyword>
<proteinExistence type="predicted"/>
<dbReference type="SUPFAM" id="SSF56003">
    <property type="entry name" value="Molybdenum cofactor-binding domain"/>
    <property type="match status" value="1"/>
</dbReference>
<gene>
    <name evidence="4" type="primary">kdhC</name>
    <name evidence="4" type="ORF">MET9862_00378</name>
</gene>
<dbReference type="PANTHER" id="PTHR11908:SF132">
    <property type="entry name" value="ALDEHYDE OXIDASE 1-RELATED"/>
    <property type="match status" value="1"/>
</dbReference>
<accession>A0A509E8J7</accession>
<dbReference type="InterPro" id="IPR008274">
    <property type="entry name" value="AldOxase/xan_DH_MoCoBD1"/>
</dbReference>
<dbReference type="RefSeq" id="WP_142581415.1">
    <property type="nucleotide sequence ID" value="NZ_CABFPH010000003.1"/>
</dbReference>
<dbReference type="InterPro" id="IPR037165">
    <property type="entry name" value="AldOxase/xan_DH_Mopterin-bd_sf"/>
</dbReference>
<dbReference type="SUPFAM" id="SSF54665">
    <property type="entry name" value="CO dehydrogenase molybdoprotein N-domain-like"/>
    <property type="match status" value="1"/>
</dbReference>
<organism evidence="4 5">
    <name type="scientific">Methylobacterium symbioticum</name>
    <dbReference type="NCBI Taxonomy" id="2584084"/>
    <lineage>
        <taxon>Bacteria</taxon>
        <taxon>Pseudomonadati</taxon>
        <taxon>Pseudomonadota</taxon>
        <taxon>Alphaproteobacteria</taxon>
        <taxon>Hyphomicrobiales</taxon>
        <taxon>Methylobacteriaceae</taxon>
        <taxon>Methylobacterium</taxon>
    </lineage>
</organism>
<protein>
    <submittedName>
        <fullName evidence="4">6-hydroxypseudooxynicotine dehydrogenase complex subunit gamma</fullName>
        <ecNumber evidence="4">1.5.99.14</ecNumber>
    </submittedName>
</protein>
<dbReference type="Gene3D" id="3.90.1170.50">
    <property type="entry name" value="Aldehyde oxidase/xanthine dehydrogenase, a/b hammerhead"/>
    <property type="match status" value="1"/>
</dbReference>